<sequence>MPSPNVLSHLFEHAGRAPERTALEWRDAATSYRELSQLVNAAGVALQKRFSAADGLVCIPAVKTPQTIALILAAHAHGLTTLVPSADLGREALLNLARDAGASDVVRAGQSAGDVVFEAVPHAAGRCSPSSDRSRVDAASLVLTTSGTTGSPKAVPIPHEAVDRFTLWVRSTFGVRPGTQVLNYAPLNFDLTLLDVWATLSAGATALLVDPDRATDGRYLADLAGRADVIQGVPLLYRLVTAAVSTPFPTAHRHLIFTGDVTTPRLASQVAEMFPGASLHNVYGCTETNDSFHHLVSQTDLTSGMPLPVGRPLPGVDAVVLGHDGAVIETEGRGELLVRTPFQTSGYLNPAQDAGRFVRVGSVAAAGACHDDSSPPYYRTGDVVRRLNDGTVVLEGRNAFHVKVRGVRTNLQEIEQVLLQHPDVADAVVVAVPDDLAGHHLHATVRRSQGTDLNSLRLRGYCADRLPRTAIPKRFKITDHPLPSTPTGKVDRPAIRAQLEEEATHVHL</sequence>
<reference evidence="5 6" key="1">
    <citation type="submission" date="2024-06" db="EMBL/GenBank/DDBJ databases">
        <title>The Natural Products Discovery Center: Release of the First 8490 Sequenced Strains for Exploring Actinobacteria Biosynthetic Diversity.</title>
        <authorList>
            <person name="Kalkreuter E."/>
            <person name="Kautsar S.A."/>
            <person name="Yang D."/>
            <person name="Bader C.D."/>
            <person name="Teijaro C.N."/>
            <person name="Fluegel L."/>
            <person name="Davis C.M."/>
            <person name="Simpson J.R."/>
            <person name="Lauterbach L."/>
            <person name="Steele A.D."/>
            <person name="Gui C."/>
            <person name="Meng S."/>
            <person name="Li G."/>
            <person name="Viehrig K."/>
            <person name="Ye F."/>
            <person name="Su P."/>
            <person name="Kiefer A.F."/>
            <person name="Nichols A."/>
            <person name="Cepeda A.J."/>
            <person name="Yan W."/>
            <person name="Fan B."/>
            <person name="Jiang Y."/>
            <person name="Adhikari A."/>
            <person name="Zheng C.-J."/>
            <person name="Schuster L."/>
            <person name="Cowan T.M."/>
            <person name="Smanski M.J."/>
            <person name="Chevrette M.G."/>
            <person name="De Carvalho L.P.S."/>
            <person name="Shen B."/>
        </authorList>
    </citation>
    <scope>NUCLEOTIDE SEQUENCE [LARGE SCALE GENOMIC DNA]</scope>
    <source>
        <strain evidence="5 6">NPDC000234</strain>
    </source>
</reference>
<dbReference type="InterPro" id="IPR025110">
    <property type="entry name" value="AMP-bd_C"/>
</dbReference>
<dbReference type="EMBL" id="JBEPEK010000040">
    <property type="protein sequence ID" value="MER7179426.1"/>
    <property type="molecule type" value="Genomic_DNA"/>
</dbReference>
<dbReference type="PANTHER" id="PTHR44845">
    <property type="entry name" value="CARRIER DOMAIN-CONTAINING PROTEIN"/>
    <property type="match status" value="1"/>
</dbReference>
<evidence type="ECO:0000256" key="1">
    <source>
        <dbReference type="ARBA" id="ARBA00022450"/>
    </source>
</evidence>
<keyword evidence="2" id="KW-0597">Phosphoprotein</keyword>
<dbReference type="SUPFAM" id="SSF56801">
    <property type="entry name" value="Acetyl-CoA synthetase-like"/>
    <property type="match status" value="1"/>
</dbReference>
<accession>A0ABV1WRF0</accession>
<dbReference type="Gene3D" id="3.40.50.12780">
    <property type="entry name" value="N-terminal domain of ligase-like"/>
    <property type="match status" value="1"/>
</dbReference>
<organism evidence="5 6">
    <name type="scientific">Streptomyces hyaluromycini</name>
    <dbReference type="NCBI Taxonomy" id="1377993"/>
    <lineage>
        <taxon>Bacteria</taxon>
        <taxon>Bacillati</taxon>
        <taxon>Actinomycetota</taxon>
        <taxon>Actinomycetes</taxon>
        <taxon>Kitasatosporales</taxon>
        <taxon>Streptomycetaceae</taxon>
        <taxon>Streptomyces</taxon>
    </lineage>
</organism>
<evidence type="ECO:0000259" key="4">
    <source>
        <dbReference type="Pfam" id="PF13193"/>
    </source>
</evidence>
<keyword evidence="6" id="KW-1185">Reference proteome</keyword>
<evidence type="ECO:0000313" key="6">
    <source>
        <dbReference type="Proteomes" id="UP001474181"/>
    </source>
</evidence>
<proteinExistence type="predicted"/>
<dbReference type="Pfam" id="PF00501">
    <property type="entry name" value="AMP-binding"/>
    <property type="match status" value="1"/>
</dbReference>
<dbReference type="RefSeq" id="WP_350778610.1">
    <property type="nucleotide sequence ID" value="NZ_JBEPEK010000040.1"/>
</dbReference>
<evidence type="ECO:0000313" key="5">
    <source>
        <dbReference type="EMBL" id="MER7179426.1"/>
    </source>
</evidence>
<dbReference type="PANTHER" id="PTHR44845:SF6">
    <property type="entry name" value="BETA-ALANINE-ACTIVATING ENZYME"/>
    <property type="match status" value="1"/>
</dbReference>
<dbReference type="Gene3D" id="3.30.300.30">
    <property type="match status" value="1"/>
</dbReference>
<dbReference type="PROSITE" id="PS00455">
    <property type="entry name" value="AMP_BINDING"/>
    <property type="match status" value="1"/>
</dbReference>
<gene>
    <name evidence="5" type="ORF">ABT404_08065</name>
</gene>
<dbReference type="InterPro" id="IPR000873">
    <property type="entry name" value="AMP-dep_synth/lig_dom"/>
</dbReference>
<name>A0ABV1WRF0_9ACTN</name>
<dbReference type="InterPro" id="IPR020845">
    <property type="entry name" value="AMP-binding_CS"/>
</dbReference>
<feature type="domain" description="AMP-binding enzyme C-terminal" evidence="4">
    <location>
        <begin position="413"/>
        <end position="489"/>
    </location>
</feature>
<evidence type="ECO:0000259" key="3">
    <source>
        <dbReference type="Pfam" id="PF00501"/>
    </source>
</evidence>
<protein>
    <submittedName>
        <fullName evidence="5">AMP-binding protein</fullName>
    </submittedName>
</protein>
<keyword evidence="1" id="KW-0596">Phosphopantetheine</keyword>
<comment type="caution">
    <text evidence="5">The sequence shown here is derived from an EMBL/GenBank/DDBJ whole genome shotgun (WGS) entry which is preliminary data.</text>
</comment>
<dbReference type="InterPro" id="IPR042099">
    <property type="entry name" value="ANL_N_sf"/>
</dbReference>
<dbReference type="Proteomes" id="UP001474181">
    <property type="component" value="Unassembled WGS sequence"/>
</dbReference>
<evidence type="ECO:0000256" key="2">
    <source>
        <dbReference type="ARBA" id="ARBA00022553"/>
    </source>
</evidence>
<dbReference type="Pfam" id="PF13193">
    <property type="entry name" value="AMP-binding_C"/>
    <property type="match status" value="1"/>
</dbReference>
<dbReference type="InterPro" id="IPR045851">
    <property type="entry name" value="AMP-bd_C_sf"/>
</dbReference>
<feature type="domain" description="AMP-dependent synthetase/ligase" evidence="3">
    <location>
        <begin position="11"/>
        <end position="348"/>
    </location>
</feature>